<keyword evidence="3" id="KW-1185">Reference proteome</keyword>
<dbReference type="RefSeq" id="WP_381430605.1">
    <property type="nucleotide sequence ID" value="NZ_JBHSNO010000002.1"/>
</dbReference>
<evidence type="ECO:0000313" key="3">
    <source>
        <dbReference type="Proteomes" id="UP001596109"/>
    </source>
</evidence>
<keyword evidence="1" id="KW-0175">Coiled coil</keyword>
<accession>A0ABW0TGT3</accession>
<reference evidence="3" key="1">
    <citation type="journal article" date="2019" name="Int. J. Syst. Evol. Microbiol.">
        <title>The Global Catalogue of Microorganisms (GCM) 10K type strain sequencing project: providing services to taxonomists for standard genome sequencing and annotation.</title>
        <authorList>
            <consortium name="The Broad Institute Genomics Platform"/>
            <consortium name="The Broad Institute Genome Sequencing Center for Infectious Disease"/>
            <person name="Wu L."/>
            <person name="Ma J."/>
        </authorList>
    </citation>
    <scope>NUCLEOTIDE SEQUENCE [LARGE SCALE GENOMIC DNA]</scope>
    <source>
        <strain evidence="3">CGMCC 4.1434</strain>
    </source>
</reference>
<organism evidence="2 3">
    <name type="scientific">Sporosarcina soli</name>
    <dbReference type="NCBI Taxonomy" id="334736"/>
    <lineage>
        <taxon>Bacteria</taxon>
        <taxon>Bacillati</taxon>
        <taxon>Bacillota</taxon>
        <taxon>Bacilli</taxon>
        <taxon>Bacillales</taxon>
        <taxon>Caryophanaceae</taxon>
        <taxon>Sporosarcina</taxon>
    </lineage>
</organism>
<dbReference type="Proteomes" id="UP001596109">
    <property type="component" value="Unassembled WGS sequence"/>
</dbReference>
<protein>
    <submittedName>
        <fullName evidence="2">DUF4351 domain-containing protein</fullName>
    </submittedName>
</protein>
<dbReference type="EMBL" id="JBHSNO010000002">
    <property type="protein sequence ID" value="MFC5587886.1"/>
    <property type="molecule type" value="Genomic_DNA"/>
</dbReference>
<gene>
    <name evidence="2" type="ORF">ACFPRA_03060</name>
</gene>
<evidence type="ECO:0000256" key="1">
    <source>
        <dbReference type="SAM" id="Coils"/>
    </source>
</evidence>
<feature type="coiled-coil region" evidence="1">
    <location>
        <begin position="177"/>
        <end position="204"/>
    </location>
</feature>
<proteinExistence type="predicted"/>
<sequence>MFFPVLHESIDFESITPLSEELYTDLIKGENRRVNIGIESKLKGDNTLVVIQVEPQSYYQKDFHQRMYLYFNLLYKEYRIPILPIAVFSYDEKHTEINQFTIVFPFFHVLTFNFLMLELKKKNWRDYLKSNNPVVAALLGKMGYQEEEKVQVKLEFLRMMTKMELNPVRARFINDFFEQYLKLNEEEEEELMQEISRLDNAEEFTKLPNS</sequence>
<comment type="caution">
    <text evidence="2">The sequence shown here is derived from an EMBL/GenBank/DDBJ whole genome shotgun (WGS) entry which is preliminary data.</text>
</comment>
<name>A0ABW0TGT3_9BACL</name>
<evidence type="ECO:0000313" key="2">
    <source>
        <dbReference type="EMBL" id="MFC5587886.1"/>
    </source>
</evidence>